<proteinExistence type="inferred from homology"/>
<dbReference type="PANTHER" id="PTHR35601">
    <property type="entry name" value="TOXIN RELE"/>
    <property type="match status" value="1"/>
</dbReference>
<evidence type="ECO:0000313" key="4">
    <source>
        <dbReference type="Proteomes" id="UP000231634"/>
    </source>
</evidence>
<accession>A0A2M7X6B8</accession>
<organism evidence="3 4">
    <name type="scientific">Candidatus Wolfebacteria bacterium CG_4_9_14_3_um_filter_37_9</name>
    <dbReference type="NCBI Taxonomy" id="1975065"/>
    <lineage>
        <taxon>Bacteria</taxon>
        <taxon>Candidatus Wolfeibacteriota</taxon>
    </lineage>
</organism>
<dbReference type="InterPro" id="IPR035093">
    <property type="entry name" value="RelE/ParE_toxin_dom_sf"/>
</dbReference>
<evidence type="ECO:0000313" key="3">
    <source>
        <dbReference type="EMBL" id="PJA41715.1"/>
    </source>
</evidence>
<gene>
    <name evidence="3" type="ORF">CO177_00840</name>
</gene>
<name>A0A2M7X6B8_9BACT</name>
<sequence length="89" mass="10835">MYKIVYTKVFERDFKKLDNSIVKRILDKISELAQNPHNIELLKHSPKDLPNLCKLRMGDWRILFWTDFKNKIITLYAVEHRSKIYRNLE</sequence>
<comment type="similarity">
    <text evidence="1">Belongs to the RelE toxin family.</text>
</comment>
<dbReference type="Pfam" id="PF05016">
    <property type="entry name" value="ParE_toxin"/>
    <property type="match status" value="1"/>
</dbReference>
<reference evidence="4" key="1">
    <citation type="submission" date="2017-09" db="EMBL/GenBank/DDBJ databases">
        <title>Depth-based differentiation of microbial function through sediment-hosted aquifers and enrichment of novel symbionts in the deep terrestrial subsurface.</title>
        <authorList>
            <person name="Probst A.J."/>
            <person name="Ladd B."/>
            <person name="Jarett J.K."/>
            <person name="Geller-Mcgrath D.E."/>
            <person name="Sieber C.M.K."/>
            <person name="Emerson J.B."/>
            <person name="Anantharaman K."/>
            <person name="Thomas B.C."/>
            <person name="Malmstrom R."/>
            <person name="Stieglmeier M."/>
            <person name="Klingl A."/>
            <person name="Woyke T."/>
            <person name="Ryan C.M."/>
            <person name="Banfield J.F."/>
        </authorList>
    </citation>
    <scope>NUCLEOTIDE SEQUENCE [LARGE SCALE GENOMIC DNA]</scope>
</reference>
<dbReference type="AlphaFoldDB" id="A0A2M7X6B8"/>
<dbReference type="PANTHER" id="PTHR35601:SF1">
    <property type="entry name" value="TOXIN RELE"/>
    <property type="match status" value="1"/>
</dbReference>
<dbReference type="SUPFAM" id="SSF143011">
    <property type="entry name" value="RelE-like"/>
    <property type="match status" value="1"/>
</dbReference>
<comment type="caution">
    <text evidence="3">The sequence shown here is derived from an EMBL/GenBank/DDBJ whole genome shotgun (WGS) entry which is preliminary data.</text>
</comment>
<evidence type="ECO:0008006" key="5">
    <source>
        <dbReference type="Google" id="ProtNLM"/>
    </source>
</evidence>
<keyword evidence="2" id="KW-1277">Toxin-antitoxin system</keyword>
<dbReference type="Proteomes" id="UP000231634">
    <property type="component" value="Unassembled WGS sequence"/>
</dbReference>
<dbReference type="Gene3D" id="3.30.2310.20">
    <property type="entry name" value="RelE-like"/>
    <property type="match status" value="1"/>
</dbReference>
<dbReference type="InterPro" id="IPR007712">
    <property type="entry name" value="RelE/ParE_toxin"/>
</dbReference>
<protein>
    <recommendedName>
        <fullName evidence="5">Type II toxin-antitoxin system RelE/ParE family toxin</fullName>
    </recommendedName>
</protein>
<dbReference type="EMBL" id="PFWX01000020">
    <property type="protein sequence ID" value="PJA41715.1"/>
    <property type="molecule type" value="Genomic_DNA"/>
</dbReference>
<evidence type="ECO:0000256" key="2">
    <source>
        <dbReference type="ARBA" id="ARBA00022649"/>
    </source>
</evidence>
<evidence type="ECO:0000256" key="1">
    <source>
        <dbReference type="ARBA" id="ARBA00006226"/>
    </source>
</evidence>